<dbReference type="NCBIfam" id="TIGR01189">
    <property type="entry name" value="ccmA"/>
    <property type="match status" value="1"/>
</dbReference>
<dbReference type="AlphaFoldDB" id="A0AAW5F332"/>
<keyword evidence="5 7" id="KW-0067">ATP-binding</keyword>
<dbReference type="GO" id="GO:0005524">
    <property type="term" value="F:ATP binding"/>
    <property type="evidence" value="ECO:0007669"/>
    <property type="project" value="UniProtKB-KW"/>
</dbReference>
<dbReference type="EMBL" id="JAINVB010000001">
    <property type="protein sequence ID" value="MCK0086453.1"/>
    <property type="molecule type" value="Genomic_DNA"/>
</dbReference>
<dbReference type="RefSeq" id="WP_003507945.1">
    <property type="nucleotide sequence ID" value="NZ_BAABZD010000014.1"/>
</dbReference>
<keyword evidence="4" id="KW-0201">Cytochrome c-type biogenesis</keyword>
<evidence type="ECO:0000256" key="3">
    <source>
        <dbReference type="ARBA" id="ARBA00022741"/>
    </source>
</evidence>
<accession>A0AAW5F332</accession>
<evidence type="ECO:0000256" key="5">
    <source>
        <dbReference type="ARBA" id="ARBA00022840"/>
    </source>
</evidence>
<dbReference type="GO" id="GO:0022857">
    <property type="term" value="F:transmembrane transporter activity"/>
    <property type="evidence" value="ECO:0007669"/>
    <property type="project" value="InterPro"/>
</dbReference>
<evidence type="ECO:0000313" key="7">
    <source>
        <dbReference type="EMBL" id="MCK0086453.1"/>
    </source>
</evidence>
<dbReference type="InterPro" id="IPR017871">
    <property type="entry name" value="ABC_transporter-like_CS"/>
</dbReference>
<gene>
    <name evidence="7" type="primary">ccmA</name>
    <name evidence="7" type="ORF">K5I21_11340</name>
</gene>
<dbReference type="Proteomes" id="UP001203136">
    <property type="component" value="Unassembled WGS sequence"/>
</dbReference>
<reference evidence="7" key="1">
    <citation type="journal article" date="2022" name="Cell Host Microbe">
        <title>Colonization of the live biotherapeutic product VE303 and modulation of the microbiota and metabolites in healthy volunteers.</title>
        <authorList>
            <person name="Dsouza M."/>
            <person name="Menon R."/>
            <person name="Crossette E."/>
            <person name="Bhattarai S.K."/>
            <person name="Schneider J."/>
            <person name="Kim Y.G."/>
            <person name="Reddy S."/>
            <person name="Caballero S."/>
            <person name="Felix C."/>
            <person name="Cornacchione L."/>
            <person name="Hendrickson J."/>
            <person name="Watson A.R."/>
            <person name="Minot S.S."/>
            <person name="Greenfield N."/>
            <person name="Schopf L."/>
            <person name="Szabady R."/>
            <person name="Patarroyo J."/>
            <person name="Smith W."/>
            <person name="Harrison P."/>
            <person name="Kuijper E.J."/>
            <person name="Kelly C.P."/>
            <person name="Olle B."/>
            <person name="Bobilev D."/>
            <person name="Silber J.L."/>
            <person name="Bucci V."/>
            <person name="Roberts B."/>
            <person name="Faith J."/>
            <person name="Norman J.M."/>
        </authorList>
    </citation>
    <scope>NUCLEOTIDE SEQUENCE</scope>
    <source>
        <strain evidence="7">VE303-04</strain>
    </source>
</reference>
<dbReference type="PANTHER" id="PTHR42711:SF5">
    <property type="entry name" value="ABC TRANSPORTER ATP-BINDING PROTEIN NATA"/>
    <property type="match status" value="1"/>
</dbReference>
<evidence type="ECO:0000259" key="6">
    <source>
        <dbReference type="PROSITE" id="PS50893"/>
    </source>
</evidence>
<dbReference type="CDD" id="cd03230">
    <property type="entry name" value="ABC_DR_subfamily_A"/>
    <property type="match status" value="1"/>
</dbReference>
<organism evidence="7 8">
    <name type="scientific">Clostridium symbiosum</name>
    <name type="common">Bacteroides symbiosus</name>
    <dbReference type="NCBI Taxonomy" id="1512"/>
    <lineage>
        <taxon>Bacteria</taxon>
        <taxon>Bacillati</taxon>
        <taxon>Bacillota</taxon>
        <taxon>Clostridia</taxon>
        <taxon>Lachnospirales</taxon>
        <taxon>Lachnospiraceae</taxon>
        <taxon>Otoolea</taxon>
    </lineage>
</organism>
<dbReference type="GO" id="GO:0017004">
    <property type="term" value="P:cytochrome complex assembly"/>
    <property type="evidence" value="ECO:0007669"/>
    <property type="project" value="UniProtKB-KW"/>
</dbReference>
<proteinExistence type="inferred from homology"/>
<keyword evidence="3" id="KW-0547">Nucleotide-binding</keyword>
<protein>
    <submittedName>
        <fullName evidence="7">Heme ABC exporter ATP-binding protein CcmA</fullName>
    </submittedName>
</protein>
<dbReference type="SMART" id="SM00382">
    <property type="entry name" value="AAA"/>
    <property type="match status" value="1"/>
</dbReference>
<dbReference type="PROSITE" id="PS00211">
    <property type="entry name" value="ABC_TRANSPORTER_1"/>
    <property type="match status" value="1"/>
</dbReference>
<evidence type="ECO:0000256" key="4">
    <source>
        <dbReference type="ARBA" id="ARBA00022748"/>
    </source>
</evidence>
<dbReference type="InterPro" id="IPR027417">
    <property type="entry name" value="P-loop_NTPase"/>
</dbReference>
<dbReference type="GO" id="GO:0016887">
    <property type="term" value="F:ATP hydrolysis activity"/>
    <property type="evidence" value="ECO:0007669"/>
    <property type="project" value="InterPro"/>
</dbReference>
<dbReference type="Pfam" id="PF00005">
    <property type="entry name" value="ABC_tran"/>
    <property type="match status" value="1"/>
</dbReference>
<dbReference type="InterPro" id="IPR050763">
    <property type="entry name" value="ABC_transporter_ATP-binding"/>
</dbReference>
<dbReference type="SUPFAM" id="SSF52540">
    <property type="entry name" value="P-loop containing nucleoside triphosphate hydrolases"/>
    <property type="match status" value="1"/>
</dbReference>
<comment type="similarity">
    <text evidence="1">Belongs to the ABC transporter superfamily.</text>
</comment>
<dbReference type="PROSITE" id="PS50893">
    <property type="entry name" value="ABC_TRANSPORTER_2"/>
    <property type="match status" value="1"/>
</dbReference>
<dbReference type="InterPro" id="IPR003593">
    <property type="entry name" value="AAA+_ATPase"/>
</dbReference>
<evidence type="ECO:0000256" key="1">
    <source>
        <dbReference type="ARBA" id="ARBA00005417"/>
    </source>
</evidence>
<comment type="caution">
    <text evidence="7">The sequence shown here is derived from an EMBL/GenBank/DDBJ whole genome shotgun (WGS) entry which is preliminary data.</text>
</comment>
<dbReference type="PANTHER" id="PTHR42711">
    <property type="entry name" value="ABC TRANSPORTER ATP-BINDING PROTEIN"/>
    <property type="match status" value="1"/>
</dbReference>
<evidence type="ECO:0000256" key="2">
    <source>
        <dbReference type="ARBA" id="ARBA00022448"/>
    </source>
</evidence>
<name>A0AAW5F332_CLOSY</name>
<sequence>MLEVKGISKHYKNKQILNGISFAAGPGQCVGIAGGNGCGKTTLLSILAGVNRPDRGSICFDGVEAVGNRKVFERNAAYVPQENPLIPELTARDNYRLWFKGDKAELERDLEEGVGKFLGLTEFLGTPAGKLSGGQKKRLSIASALSNQASLLIMDEPGAALDLEAKEEILTYIRNYLKNGGTVILTSHETQELSICTQLFVMKKGLLMPVTEKLSAAELVLLF</sequence>
<dbReference type="Gene3D" id="3.40.50.300">
    <property type="entry name" value="P-loop containing nucleotide triphosphate hydrolases"/>
    <property type="match status" value="1"/>
</dbReference>
<keyword evidence="2" id="KW-0813">Transport</keyword>
<dbReference type="InterPro" id="IPR005895">
    <property type="entry name" value="ABC_transptr_haem_export_CcmA"/>
</dbReference>
<evidence type="ECO:0000313" key="8">
    <source>
        <dbReference type="Proteomes" id="UP001203136"/>
    </source>
</evidence>
<feature type="domain" description="ABC transporter" evidence="6">
    <location>
        <begin position="2"/>
        <end position="222"/>
    </location>
</feature>
<dbReference type="InterPro" id="IPR003439">
    <property type="entry name" value="ABC_transporter-like_ATP-bd"/>
</dbReference>